<evidence type="ECO:0000313" key="2">
    <source>
        <dbReference type="EMBL" id="QNF31219.1"/>
    </source>
</evidence>
<reference evidence="2 3" key="1">
    <citation type="journal article" date="2018" name="Int. J. Syst. Evol. Microbiol.">
        <title>Adhaeribacter swui sp. nov., isolated from wet mud.</title>
        <authorList>
            <person name="Kim D.U."/>
            <person name="Kim K.W."/>
            <person name="Kang M.S."/>
            <person name="Kim J.Y."/>
            <person name="Jang J.H."/>
            <person name="Kim M.K."/>
        </authorList>
    </citation>
    <scope>NUCLEOTIDE SEQUENCE [LARGE SCALE GENOMIC DNA]</scope>
    <source>
        <strain evidence="2 3">KCTC 52873</strain>
        <plasmid evidence="2">unnamed1</plasmid>
    </source>
</reference>
<keyword evidence="1" id="KW-1133">Transmembrane helix</keyword>
<geneLocation type="plasmid" evidence="2 3">
    <name>unnamed1</name>
</geneLocation>
<accession>A0A7G7G235</accession>
<dbReference type="KEGG" id="aswu:HUW51_00235"/>
<evidence type="ECO:0000256" key="1">
    <source>
        <dbReference type="SAM" id="Phobius"/>
    </source>
</evidence>
<keyword evidence="3" id="KW-1185">Reference proteome</keyword>
<proteinExistence type="predicted"/>
<dbReference type="AlphaFoldDB" id="A0A7G7G235"/>
<dbReference type="EMBL" id="CP055154">
    <property type="protein sequence ID" value="QNF31219.1"/>
    <property type="molecule type" value="Genomic_DNA"/>
</dbReference>
<keyword evidence="1" id="KW-0812">Transmembrane</keyword>
<organism evidence="2 3">
    <name type="scientific">Adhaeribacter swui</name>
    <dbReference type="NCBI Taxonomy" id="2086471"/>
    <lineage>
        <taxon>Bacteria</taxon>
        <taxon>Pseudomonadati</taxon>
        <taxon>Bacteroidota</taxon>
        <taxon>Cytophagia</taxon>
        <taxon>Cytophagales</taxon>
        <taxon>Hymenobacteraceae</taxon>
        <taxon>Adhaeribacter</taxon>
    </lineage>
</organism>
<evidence type="ECO:0008006" key="4">
    <source>
        <dbReference type="Google" id="ProtNLM"/>
    </source>
</evidence>
<name>A0A7G7G235_9BACT</name>
<gene>
    <name evidence="2" type="ORF">HUW51_00235</name>
</gene>
<dbReference type="Proteomes" id="UP000515237">
    <property type="component" value="Plasmid unnamed1"/>
</dbReference>
<keyword evidence="2" id="KW-0614">Plasmid</keyword>
<evidence type="ECO:0000313" key="3">
    <source>
        <dbReference type="Proteomes" id="UP000515237"/>
    </source>
</evidence>
<protein>
    <recommendedName>
        <fullName evidence="4">SLATT domain-containing protein</fullName>
    </recommendedName>
</protein>
<keyword evidence="1" id="KW-0472">Membrane</keyword>
<dbReference type="RefSeq" id="WP_185269901.1">
    <property type="nucleotide sequence ID" value="NZ_CP055154.1"/>
</dbReference>
<sequence>MNEKIWYELVHYKHGDDYLILYLNRLKKTRKTTNLLSVIFSTTGIFSWKLWLYLPAITSGLTALIQLFKMIENQVIPTDKDIEQIAILRNMYFAYWNKVEKLWIEFKSNKIDDEVVRNKFFELREEAKEIEVLDTKLCIQTIVKLQDQADIITNNYLKQYH</sequence>
<feature type="transmembrane region" description="Helical" evidence="1">
    <location>
        <begin position="35"/>
        <end position="54"/>
    </location>
</feature>